<accession>Q6K2Z8</accession>
<protein>
    <submittedName>
        <fullName evidence="1">Uncharacterized protein</fullName>
    </submittedName>
</protein>
<sequence length="61" mass="5998">MTFTAAGRGGPAGARAAGCGGPVGAAVAGGLAAARGAEGRPAWRLRHAVAFFFFGELVIRI</sequence>
<reference evidence="3" key="3">
    <citation type="journal article" date="2005" name="Nature">
        <title>The map-based sequence of the rice genome.</title>
        <authorList>
            <consortium name="International rice genome sequencing project (IRGSP)"/>
            <person name="Matsumoto T."/>
            <person name="Wu J."/>
            <person name="Kanamori H."/>
            <person name="Katayose Y."/>
            <person name="Fujisawa M."/>
            <person name="Namiki N."/>
            <person name="Mizuno H."/>
            <person name="Yamamoto K."/>
            <person name="Antonio B.A."/>
            <person name="Baba T."/>
            <person name="Sakata K."/>
            <person name="Nagamura Y."/>
            <person name="Aoki H."/>
            <person name="Arikawa K."/>
            <person name="Arita K."/>
            <person name="Bito T."/>
            <person name="Chiden Y."/>
            <person name="Fujitsuka N."/>
            <person name="Fukunaka R."/>
            <person name="Hamada M."/>
            <person name="Harada C."/>
            <person name="Hayashi A."/>
            <person name="Hijishita S."/>
            <person name="Honda M."/>
            <person name="Hosokawa S."/>
            <person name="Ichikawa Y."/>
            <person name="Idonuma A."/>
            <person name="Iijima M."/>
            <person name="Ikeda M."/>
            <person name="Ikeno M."/>
            <person name="Ito K."/>
            <person name="Ito S."/>
            <person name="Ito T."/>
            <person name="Ito Y."/>
            <person name="Ito Y."/>
            <person name="Iwabuchi A."/>
            <person name="Kamiya K."/>
            <person name="Karasawa W."/>
            <person name="Kurita K."/>
            <person name="Katagiri S."/>
            <person name="Kikuta A."/>
            <person name="Kobayashi H."/>
            <person name="Kobayashi N."/>
            <person name="Machita K."/>
            <person name="Maehara T."/>
            <person name="Masukawa M."/>
            <person name="Mizubayashi T."/>
            <person name="Mukai Y."/>
            <person name="Nagasaki H."/>
            <person name="Nagata Y."/>
            <person name="Naito S."/>
            <person name="Nakashima M."/>
            <person name="Nakama Y."/>
            <person name="Nakamichi Y."/>
            <person name="Nakamura M."/>
            <person name="Meguro A."/>
            <person name="Negishi M."/>
            <person name="Ohta I."/>
            <person name="Ohta T."/>
            <person name="Okamoto M."/>
            <person name="Ono N."/>
            <person name="Saji S."/>
            <person name="Sakaguchi M."/>
            <person name="Sakai K."/>
            <person name="Shibata M."/>
            <person name="Shimokawa T."/>
            <person name="Song J."/>
            <person name="Takazaki Y."/>
            <person name="Terasawa K."/>
            <person name="Tsugane M."/>
            <person name="Tsuji K."/>
            <person name="Ueda S."/>
            <person name="Waki K."/>
            <person name="Yamagata H."/>
            <person name="Yamamoto M."/>
            <person name="Yamamoto S."/>
            <person name="Yamane H."/>
            <person name="Yoshiki S."/>
            <person name="Yoshihara R."/>
            <person name="Yukawa K."/>
            <person name="Zhong H."/>
            <person name="Yano M."/>
            <person name="Yuan Q."/>
            <person name="Ouyang S."/>
            <person name="Liu J."/>
            <person name="Jones K.M."/>
            <person name="Gansberger K."/>
            <person name="Moffat K."/>
            <person name="Hill J."/>
            <person name="Bera J."/>
            <person name="Fadrosh D."/>
            <person name="Jin S."/>
            <person name="Johri S."/>
            <person name="Kim M."/>
            <person name="Overton L."/>
            <person name="Reardon M."/>
            <person name="Tsitrin T."/>
            <person name="Vuong H."/>
            <person name="Weaver B."/>
            <person name="Ciecko A."/>
            <person name="Tallon L."/>
            <person name="Jackson J."/>
            <person name="Pai G."/>
            <person name="Aken S.V."/>
            <person name="Utterback T."/>
            <person name="Reidmuller S."/>
            <person name="Feldblyum T."/>
            <person name="Hsiao J."/>
            <person name="Zismann V."/>
            <person name="Iobst S."/>
            <person name="de Vazeille A.R."/>
            <person name="Buell C.R."/>
            <person name="Ying K."/>
            <person name="Li Y."/>
            <person name="Lu T."/>
            <person name="Huang Y."/>
            <person name="Zhao Q."/>
            <person name="Feng Q."/>
            <person name="Zhang L."/>
            <person name="Zhu J."/>
            <person name="Weng Q."/>
            <person name="Mu J."/>
            <person name="Lu Y."/>
            <person name="Fan D."/>
            <person name="Liu Y."/>
            <person name="Guan J."/>
            <person name="Zhang Y."/>
            <person name="Yu S."/>
            <person name="Liu X."/>
            <person name="Zhang Y."/>
            <person name="Hong G."/>
            <person name="Han B."/>
            <person name="Choisne N."/>
            <person name="Demange N."/>
            <person name="Orjeda G."/>
            <person name="Samain S."/>
            <person name="Cattolico L."/>
            <person name="Pelletier E."/>
            <person name="Couloux A."/>
            <person name="Segurens B."/>
            <person name="Wincker P."/>
            <person name="D'Hont A."/>
            <person name="Scarpelli C."/>
            <person name="Weissenbach J."/>
            <person name="Salanoubat M."/>
            <person name="Quetier F."/>
            <person name="Yu Y."/>
            <person name="Kim H.R."/>
            <person name="Rambo T."/>
            <person name="Currie J."/>
            <person name="Collura K."/>
            <person name="Luo M."/>
            <person name="Yang T."/>
            <person name="Ammiraju J.S.S."/>
            <person name="Engler F."/>
            <person name="Soderlund C."/>
            <person name="Wing R.A."/>
            <person name="Palmer L.E."/>
            <person name="de la Bastide M."/>
            <person name="Spiegel L."/>
            <person name="Nascimento L."/>
            <person name="Zutavern T."/>
            <person name="O'Shaughnessy A."/>
            <person name="Dike S."/>
            <person name="Dedhia N."/>
            <person name="Preston R."/>
            <person name="Balija V."/>
            <person name="McCombie W.R."/>
            <person name="Chow T."/>
            <person name="Chen H."/>
            <person name="Chung M."/>
            <person name="Chen C."/>
            <person name="Shaw J."/>
            <person name="Wu H."/>
            <person name="Hsiao K."/>
            <person name="Chao Y."/>
            <person name="Chu M."/>
            <person name="Cheng C."/>
            <person name="Hour A."/>
            <person name="Lee P."/>
            <person name="Lin S."/>
            <person name="Lin Y."/>
            <person name="Liou J."/>
            <person name="Liu S."/>
            <person name="Hsing Y."/>
            <person name="Raghuvanshi S."/>
            <person name="Mohanty A."/>
            <person name="Bharti A.K."/>
            <person name="Gaur A."/>
            <person name="Gupta V."/>
            <person name="Kumar D."/>
            <person name="Ravi V."/>
            <person name="Vij S."/>
            <person name="Kapur A."/>
            <person name="Khurana P."/>
            <person name="Khurana P."/>
            <person name="Khurana J.P."/>
            <person name="Tyagi A.K."/>
            <person name="Gaikwad K."/>
            <person name="Singh A."/>
            <person name="Dalal V."/>
            <person name="Srivastava S."/>
            <person name="Dixit A."/>
            <person name="Pal A.K."/>
            <person name="Ghazi I.A."/>
            <person name="Yadav M."/>
            <person name="Pandit A."/>
            <person name="Bhargava A."/>
            <person name="Sureshbabu K."/>
            <person name="Batra K."/>
            <person name="Sharma T.R."/>
            <person name="Mohapatra T."/>
            <person name="Singh N.K."/>
            <person name="Messing J."/>
            <person name="Nelson A.B."/>
            <person name="Fuks G."/>
            <person name="Kavchok S."/>
            <person name="Keizer G."/>
            <person name="Linton E."/>
            <person name="Llaca V."/>
            <person name="Song R."/>
            <person name="Tanyolac B."/>
            <person name="Young S."/>
            <person name="Ho-Il K."/>
            <person name="Hahn J.H."/>
            <person name="Sangsakoo G."/>
            <person name="Vanavichit A."/>
            <person name="de Mattos Luiz.A.T."/>
            <person name="Zimmer P.D."/>
            <person name="Malone G."/>
            <person name="Dellagostin O."/>
            <person name="de Oliveira A.C."/>
            <person name="Bevan M."/>
            <person name="Bancroft I."/>
            <person name="Minx P."/>
            <person name="Cordum H."/>
            <person name="Wilson R."/>
            <person name="Cheng Z."/>
            <person name="Jin W."/>
            <person name="Jiang J."/>
            <person name="Leong S.A."/>
            <person name="Iwama H."/>
            <person name="Gojobori T."/>
            <person name="Itoh T."/>
            <person name="Niimura Y."/>
            <person name="Fujii Y."/>
            <person name="Habara T."/>
            <person name="Sakai H."/>
            <person name="Sato Y."/>
            <person name="Wilson G."/>
            <person name="Kumar K."/>
            <person name="McCouch S."/>
            <person name="Juretic N."/>
            <person name="Hoen D."/>
            <person name="Wright S."/>
            <person name="Bruskiewich R."/>
            <person name="Bureau T."/>
            <person name="Miyao A."/>
            <person name="Hirochika H."/>
            <person name="Nishikawa T."/>
            <person name="Kadowaki K."/>
            <person name="Sugiura M."/>
            <person name="Burr B."/>
            <person name="Sasaki T."/>
        </authorList>
    </citation>
    <scope>NUCLEOTIDE SEQUENCE [LARGE SCALE GENOMIC DNA]</scope>
    <source>
        <strain evidence="3">cv. Nipponbare</strain>
    </source>
</reference>
<proteinExistence type="predicted"/>
<reference evidence="3" key="4">
    <citation type="journal article" date="2008" name="Nucleic Acids Res.">
        <title>The rice annotation project database (RAP-DB): 2008 update.</title>
        <authorList>
            <consortium name="The rice annotation project (RAP)"/>
        </authorList>
    </citation>
    <scope>GENOME REANNOTATION</scope>
    <source>
        <strain evidence="3">cv. Nipponbare</strain>
    </source>
</reference>
<organism evidence="1 3">
    <name type="scientific">Oryza sativa subsp. japonica</name>
    <name type="common">Rice</name>
    <dbReference type="NCBI Taxonomy" id="39947"/>
    <lineage>
        <taxon>Eukaryota</taxon>
        <taxon>Viridiplantae</taxon>
        <taxon>Streptophyta</taxon>
        <taxon>Embryophyta</taxon>
        <taxon>Tracheophyta</taxon>
        <taxon>Spermatophyta</taxon>
        <taxon>Magnoliopsida</taxon>
        <taxon>Liliopsida</taxon>
        <taxon>Poales</taxon>
        <taxon>Poaceae</taxon>
        <taxon>BOP clade</taxon>
        <taxon>Oryzoideae</taxon>
        <taxon>Oryzeae</taxon>
        <taxon>Oryzinae</taxon>
        <taxon>Oryza</taxon>
        <taxon>Oryza sativa</taxon>
    </lineage>
</organism>
<dbReference type="EMBL" id="AP005009">
    <property type="protein sequence ID" value="BAD25707.1"/>
    <property type="molecule type" value="Genomic_DNA"/>
</dbReference>
<evidence type="ECO:0000313" key="1">
    <source>
        <dbReference type="EMBL" id="BAD23572.1"/>
    </source>
</evidence>
<evidence type="ECO:0000313" key="3">
    <source>
        <dbReference type="Proteomes" id="UP000000763"/>
    </source>
</evidence>
<dbReference type="Proteomes" id="UP000000763">
    <property type="component" value="Chromosome 2"/>
</dbReference>
<reference evidence="1" key="2">
    <citation type="submission" date="2002-09" db="EMBL/GenBank/DDBJ databases">
        <title>Oryza sativa nipponbare(GA3) genomic DNA, chromosome 2, PAC clone:P0543C11.</title>
        <authorList>
            <person name="Sasaki T."/>
            <person name="Matsumoto T."/>
            <person name="Katayose Y."/>
        </authorList>
    </citation>
    <scope>NUCLEOTIDE SEQUENCE</scope>
</reference>
<reference evidence="2" key="1">
    <citation type="submission" date="2002-03" db="EMBL/GenBank/DDBJ databases">
        <title>Oryza sativa nipponbare(GA3) genomic DNA, chromosome 2, PAC clone:P0572A04.</title>
        <authorList>
            <person name="Sasaki T."/>
            <person name="Matsumoto T."/>
            <person name="Yamamoto K."/>
        </authorList>
    </citation>
    <scope>NUCLEOTIDE SEQUENCE</scope>
</reference>
<dbReference type="EMBL" id="AP005743">
    <property type="protein sequence ID" value="BAD23572.1"/>
    <property type="molecule type" value="Genomic_DNA"/>
</dbReference>
<gene>
    <name evidence="1" type="ORF">P0543C11.10</name>
    <name evidence="2" type="ORF">P0572A04.39</name>
</gene>
<dbReference type="AlphaFoldDB" id="Q6K2Z8"/>
<evidence type="ECO:0000313" key="2">
    <source>
        <dbReference type="EMBL" id="BAD25707.1"/>
    </source>
</evidence>
<name>Q6K2Z8_ORYSJ</name>